<protein>
    <recommendedName>
        <fullName evidence="3">Esterase</fullName>
    </recommendedName>
</protein>
<name>A0A1F5GER8_9BACT</name>
<dbReference type="Pfam" id="PF06821">
    <property type="entry name" value="Ser_hydrolase"/>
    <property type="match status" value="1"/>
</dbReference>
<dbReference type="GO" id="GO:0016787">
    <property type="term" value="F:hydrolase activity"/>
    <property type="evidence" value="ECO:0007669"/>
    <property type="project" value="InterPro"/>
</dbReference>
<accession>A0A1F5GER8</accession>
<proteinExistence type="predicted"/>
<reference evidence="1 2" key="1">
    <citation type="journal article" date="2016" name="Nat. Commun.">
        <title>Thousands of microbial genomes shed light on interconnected biogeochemical processes in an aquifer system.</title>
        <authorList>
            <person name="Anantharaman K."/>
            <person name="Brown C.T."/>
            <person name="Hug L.A."/>
            <person name="Sharon I."/>
            <person name="Castelle C.J."/>
            <person name="Probst A.J."/>
            <person name="Thomas B.C."/>
            <person name="Singh A."/>
            <person name="Wilkins M.J."/>
            <person name="Karaoz U."/>
            <person name="Brodie E.L."/>
            <person name="Williams K.H."/>
            <person name="Hubbard S.S."/>
            <person name="Banfield J.F."/>
        </authorList>
    </citation>
    <scope>NUCLEOTIDE SEQUENCE [LARGE SCALE GENOMIC DNA]</scope>
</reference>
<dbReference type="SUPFAM" id="SSF53474">
    <property type="entry name" value="alpha/beta-Hydrolases"/>
    <property type="match status" value="1"/>
</dbReference>
<dbReference type="Gene3D" id="3.40.50.1820">
    <property type="entry name" value="alpha/beta hydrolase"/>
    <property type="match status" value="1"/>
</dbReference>
<evidence type="ECO:0000313" key="1">
    <source>
        <dbReference type="EMBL" id="OGD90330.1"/>
    </source>
</evidence>
<dbReference type="InterPro" id="IPR029058">
    <property type="entry name" value="AB_hydrolase_fold"/>
</dbReference>
<dbReference type="AlphaFoldDB" id="A0A1F5GER8"/>
<dbReference type="Proteomes" id="UP000177124">
    <property type="component" value="Unassembled WGS sequence"/>
</dbReference>
<organism evidence="1 2">
    <name type="scientific">Candidatus Curtissbacteria bacterium RIFCSPHIGHO2_02_FULL_42_15</name>
    <dbReference type="NCBI Taxonomy" id="1797716"/>
    <lineage>
        <taxon>Bacteria</taxon>
        <taxon>Candidatus Curtissiibacteriota</taxon>
    </lineage>
</organism>
<dbReference type="InterPro" id="IPR010662">
    <property type="entry name" value="RBBP9/YdeN"/>
</dbReference>
<gene>
    <name evidence="1" type="ORF">A3D07_03655</name>
</gene>
<sequence>MKKVIFIHGYTSSPNKKKYRIIAEELDKAKVDYSIPAFPGGENPYTSEWLEIINEEVEKSKNPVILVGHSLGTRAALLYLDKFGKKVDTVILFAAFNNDYQLNRNRKDEHYSDFFDYPINIEKVKNLADKFIVVHSKDDDSIDYGQGKEVARELGAELKTYGNMDHFAGEEKAEENAKVFLEVVRSVL</sequence>
<dbReference type="PANTHER" id="PTHR15394">
    <property type="entry name" value="SERINE HYDROLASE RBBP9"/>
    <property type="match status" value="1"/>
</dbReference>
<comment type="caution">
    <text evidence="1">The sequence shown here is derived from an EMBL/GenBank/DDBJ whole genome shotgun (WGS) entry which is preliminary data.</text>
</comment>
<dbReference type="PANTHER" id="PTHR15394:SF3">
    <property type="entry name" value="SERINE HYDROLASE RBBP9"/>
    <property type="match status" value="1"/>
</dbReference>
<evidence type="ECO:0008006" key="3">
    <source>
        <dbReference type="Google" id="ProtNLM"/>
    </source>
</evidence>
<dbReference type="EMBL" id="MFBF01000047">
    <property type="protein sequence ID" value="OGD90330.1"/>
    <property type="molecule type" value="Genomic_DNA"/>
</dbReference>
<evidence type="ECO:0000313" key="2">
    <source>
        <dbReference type="Proteomes" id="UP000177124"/>
    </source>
</evidence>